<dbReference type="InterPro" id="IPR052197">
    <property type="entry name" value="ComplexI_49kDa-like"/>
</dbReference>
<dbReference type="GO" id="GO:0016651">
    <property type="term" value="F:oxidoreductase activity, acting on NAD(P)H"/>
    <property type="evidence" value="ECO:0007669"/>
    <property type="project" value="InterPro"/>
</dbReference>
<comment type="caution">
    <text evidence="3">The sequence shown here is derived from an EMBL/GenBank/DDBJ whole genome shotgun (WGS) entry which is preliminary data.</text>
</comment>
<name>A0A839N9Q2_9MICO</name>
<gene>
    <name evidence="3" type="ORF">FHU39_001919</name>
</gene>
<keyword evidence="1" id="KW-0560">Oxidoreductase</keyword>
<dbReference type="InterPro" id="IPR029014">
    <property type="entry name" value="NiFe-Hase_large"/>
</dbReference>
<dbReference type="GO" id="GO:0048038">
    <property type="term" value="F:quinone binding"/>
    <property type="evidence" value="ECO:0007669"/>
    <property type="project" value="InterPro"/>
</dbReference>
<evidence type="ECO:0000313" key="3">
    <source>
        <dbReference type="EMBL" id="MBB2891935.1"/>
    </source>
</evidence>
<dbReference type="PANTHER" id="PTHR43485">
    <property type="entry name" value="HYDROGENASE-4 COMPONENT G"/>
    <property type="match status" value="1"/>
</dbReference>
<feature type="domain" description="NADH-quinone oxidoreductase subunit D" evidence="2">
    <location>
        <begin position="2"/>
        <end position="57"/>
    </location>
</feature>
<dbReference type="Proteomes" id="UP000559182">
    <property type="component" value="Unassembled WGS sequence"/>
</dbReference>
<dbReference type="GO" id="GO:0051287">
    <property type="term" value="F:NAD binding"/>
    <property type="evidence" value="ECO:0007669"/>
    <property type="project" value="InterPro"/>
</dbReference>
<dbReference type="AlphaFoldDB" id="A0A839N9Q2"/>
<dbReference type="Pfam" id="PF00346">
    <property type="entry name" value="Complex1_49kDa"/>
    <property type="match status" value="1"/>
</dbReference>
<evidence type="ECO:0000256" key="1">
    <source>
        <dbReference type="ARBA" id="ARBA00023002"/>
    </source>
</evidence>
<organism evidence="3 4">
    <name type="scientific">Flexivirga oryzae</name>
    <dbReference type="NCBI Taxonomy" id="1794944"/>
    <lineage>
        <taxon>Bacteria</taxon>
        <taxon>Bacillati</taxon>
        <taxon>Actinomycetota</taxon>
        <taxon>Actinomycetes</taxon>
        <taxon>Micrococcales</taxon>
        <taxon>Dermacoccaceae</taxon>
        <taxon>Flexivirga</taxon>
    </lineage>
</organism>
<dbReference type="PANTHER" id="PTHR43485:SF1">
    <property type="entry name" value="FORMATE HYDROGENLYASE SUBUNIT 5-RELATED"/>
    <property type="match status" value="1"/>
</dbReference>
<dbReference type="SUPFAM" id="SSF56762">
    <property type="entry name" value="HydB/Nqo4-like"/>
    <property type="match status" value="1"/>
</dbReference>
<reference evidence="3 4" key="1">
    <citation type="submission" date="2020-08" db="EMBL/GenBank/DDBJ databases">
        <title>Sequencing the genomes of 1000 actinobacteria strains.</title>
        <authorList>
            <person name="Klenk H.-P."/>
        </authorList>
    </citation>
    <scope>NUCLEOTIDE SEQUENCE [LARGE SCALE GENOMIC DNA]</scope>
    <source>
        <strain evidence="3 4">DSM 105369</strain>
    </source>
</reference>
<dbReference type="InterPro" id="IPR001135">
    <property type="entry name" value="NADH_Q_OxRdtase_suD"/>
</dbReference>
<proteinExistence type="predicted"/>
<evidence type="ECO:0000259" key="2">
    <source>
        <dbReference type="Pfam" id="PF00346"/>
    </source>
</evidence>
<evidence type="ECO:0000313" key="4">
    <source>
        <dbReference type="Proteomes" id="UP000559182"/>
    </source>
</evidence>
<sequence>MDLDDRVWRPYDGYPDLAPIIVPTSTVTDALARLRVREAEVTQSAELFGEAADRLTDIEPVFGVRAPAVDGTHLGVAESAAGEVLHSVTIRDGRVVRCFARSASFHDLVLLHNAFHGDVFTDLGFIEASFGLSYAGVAM</sequence>
<dbReference type="Gene3D" id="1.10.645.10">
    <property type="entry name" value="Cytochrome-c3 Hydrogenase, chain B"/>
    <property type="match status" value="1"/>
</dbReference>
<accession>A0A839N9Q2</accession>
<keyword evidence="4" id="KW-1185">Reference proteome</keyword>
<protein>
    <submittedName>
        <fullName evidence="3">Ni,Fe-hydrogenase III large subunit</fullName>
    </submittedName>
</protein>
<dbReference type="EMBL" id="JACHVQ010000001">
    <property type="protein sequence ID" value="MBB2891935.1"/>
    <property type="molecule type" value="Genomic_DNA"/>
</dbReference>